<gene>
    <name evidence="4" type="ORF">C2845_PM11G17330</name>
</gene>
<dbReference type="PANTHER" id="PTHR45648:SF104">
    <property type="entry name" value="OS02G0292600 PROTEIN"/>
    <property type="match status" value="1"/>
</dbReference>
<dbReference type="Proteomes" id="UP000275267">
    <property type="component" value="Unassembled WGS sequence"/>
</dbReference>
<comment type="caution">
    <text evidence="4">The sequence shown here is derived from an EMBL/GenBank/DDBJ whole genome shotgun (WGS) entry which is preliminary data.</text>
</comment>
<evidence type="ECO:0008006" key="6">
    <source>
        <dbReference type="Google" id="ProtNLM"/>
    </source>
</evidence>
<comment type="similarity">
    <text evidence="1">Belongs to the 'GDSL' lipolytic enzyme family.</text>
</comment>
<evidence type="ECO:0000313" key="4">
    <source>
        <dbReference type="EMBL" id="RLN08607.1"/>
    </source>
</evidence>
<organism evidence="4 5">
    <name type="scientific">Panicum miliaceum</name>
    <name type="common">Proso millet</name>
    <name type="synonym">Broomcorn millet</name>
    <dbReference type="NCBI Taxonomy" id="4540"/>
    <lineage>
        <taxon>Eukaryota</taxon>
        <taxon>Viridiplantae</taxon>
        <taxon>Streptophyta</taxon>
        <taxon>Embryophyta</taxon>
        <taxon>Tracheophyta</taxon>
        <taxon>Spermatophyta</taxon>
        <taxon>Magnoliopsida</taxon>
        <taxon>Liliopsida</taxon>
        <taxon>Poales</taxon>
        <taxon>Poaceae</taxon>
        <taxon>PACMAD clade</taxon>
        <taxon>Panicoideae</taxon>
        <taxon>Panicodae</taxon>
        <taxon>Paniceae</taxon>
        <taxon>Panicinae</taxon>
        <taxon>Panicum</taxon>
        <taxon>Panicum sect. Panicum</taxon>
    </lineage>
</organism>
<keyword evidence="3" id="KW-0442">Lipid degradation</keyword>
<dbReference type="OrthoDB" id="602568at2759"/>
<dbReference type="Gene3D" id="3.40.50.1110">
    <property type="entry name" value="SGNH hydrolase"/>
    <property type="match status" value="1"/>
</dbReference>
<dbReference type="InterPro" id="IPR036514">
    <property type="entry name" value="SGNH_hydro_sf"/>
</dbReference>
<dbReference type="InterPro" id="IPR001087">
    <property type="entry name" value="GDSL"/>
</dbReference>
<dbReference type="InterPro" id="IPR051058">
    <property type="entry name" value="GDSL_Est/Lipase"/>
</dbReference>
<dbReference type="GO" id="GO:0016042">
    <property type="term" value="P:lipid catabolic process"/>
    <property type="evidence" value="ECO:0007669"/>
    <property type="project" value="UniProtKB-KW"/>
</dbReference>
<dbReference type="EMBL" id="PQIB02000007">
    <property type="protein sequence ID" value="RLN08607.1"/>
    <property type="molecule type" value="Genomic_DNA"/>
</dbReference>
<dbReference type="PANTHER" id="PTHR45648">
    <property type="entry name" value="GDSL LIPASE/ACYLHYDROLASE FAMILY PROTEIN (AFU_ORTHOLOGUE AFUA_4G14700)"/>
    <property type="match status" value="1"/>
</dbReference>
<evidence type="ECO:0000313" key="5">
    <source>
        <dbReference type="Proteomes" id="UP000275267"/>
    </source>
</evidence>
<protein>
    <recommendedName>
        <fullName evidence="6">GDSL esterase/lipase</fullName>
    </recommendedName>
</protein>
<dbReference type="GO" id="GO:0016788">
    <property type="term" value="F:hydrolase activity, acting on ester bonds"/>
    <property type="evidence" value="ECO:0007669"/>
    <property type="project" value="InterPro"/>
</dbReference>
<evidence type="ECO:0000256" key="3">
    <source>
        <dbReference type="ARBA" id="ARBA00022963"/>
    </source>
</evidence>
<dbReference type="Pfam" id="PF00657">
    <property type="entry name" value="Lipase_GDSL"/>
    <property type="match status" value="1"/>
</dbReference>
<sequence length="310" mass="34254">MRDAPRANHPYYSIDFPNSEPTGRFSNGYNIADFIAKALGFQMSPPAYRSLPMPSPSTMEGFTGVNYASANAGIRESTNAQMTISLKEQVESFTVTRARLKALLGGRKPLNNFLSKSLILIGVGTMDLLPCCNFYLSFPLKDNKTEVERLINMYNDTLTALHGMGARKFGIINIGLIGRLPSVQMSRYSGDASGLNRCAAEFNAALWTILSNLATKLHRFRYSLADFYGFSNTTFANPSATGFTNTDSACCLGLCATYSYDIVCSERMDYWFWDDFYTTEKACKLATAAFYSGKAFTAPVNIKRLIAMKG</sequence>
<keyword evidence="5" id="KW-1185">Reference proteome</keyword>
<evidence type="ECO:0000256" key="2">
    <source>
        <dbReference type="ARBA" id="ARBA00022801"/>
    </source>
</evidence>
<name>A0A3L6RUE4_PANMI</name>
<dbReference type="STRING" id="4540.A0A3L6RUE4"/>
<proteinExistence type="inferred from homology"/>
<dbReference type="AlphaFoldDB" id="A0A3L6RUE4"/>
<accession>A0A3L6RUE4</accession>
<evidence type="ECO:0000256" key="1">
    <source>
        <dbReference type="ARBA" id="ARBA00008668"/>
    </source>
</evidence>
<reference evidence="5" key="1">
    <citation type="journal article" date="2019" name="Nat. Commun.">
        <title>The genome of broomcorn millet.</title>
        <authorList>
            <person name="Zou C."/>
            <person name="Miki D."/>
            <person name="Li D."/>
            <person name="Tang Q."/>
            <person name="Xiao L."/>
            <person name="Rajput S."/>
            <person name="Deng P."/>
            <person name="Jia W."/>
            <person name="Huang R."/>
            <person name="Zhang M."/>
            <person name="Sun Y."/>
            <person name="Hu J."/>
            <person name="Fu X."/>
            <person name="Schnable P.S."/>
            <person name="Li F."/>
            <person name="Zhang H."/>
            <person name="Feng B."/>
            <person name="Zhu X."/>
            <person name="Liu R."/>
            <person name="Schnable J.C."/>
            <person name="Zhu J.-K."/>
            <person name="Zhang H."/>
        </authorList>
    </citation>
    <scope>NUCLEOTIDE SEQUENCE [LARGE SCALE GENOMIC DNA]</scope>
</reference>
<keyword evidence="2" id="KW-0378">Hydrolase</keyword>
<keyword evidence="3" id="KW-0443">Lipid metabolism</keyword>